<evidence type="ECO:0000256" key="10">
    <source>
        <dbReference type="ARBA" id="ARBA00023065"/>
    </source>
</evidence>
<keyword evidence="8 12" id="KW-0630">Potassium</keyword>
<evidence type="ECO:0000256" key="1">
    <source>
        <dbReference type="ARBA" id="ARBA00004141"/>
    </source>
</evidence>
<evidence type="ECO:0000259" key="14">
    <source>
        <dbReference type="Pfam" id="PF22776"/>
    </source>
</evidence>
<evidence type="ECO:0000256" key="3">
    <source>
        <dbReference type="ARBA" id="ARBA00022448"/>
    </source>
</evidence>
<evidence type="ECO:0000259" key="13">
    <source>
        <dbReference type="Pfam" id="PF02705"/>
    </source>
</evidence>
<keyword evidence="9 12" id="KW-1133">Transmembrane helix</keyword>
<dbReference type="InterPro" id="IPR003855">
    <property type="entry name" value="K+_transporter"/>
</dbReference>
<dbReference type="PANTHER" id="PTHR30540">
    <property type="entry name" value="OSMOTIC STRESS POTASSIUM TRANSPORTER"/>
    <property type="match status" value="1"/>
</dbReference>
<protein>
    <recommendedName>
        <fullName evidence="12">Probable potassium transport system protein Kup</fullName>
    </recommendedName>
</protein>
<feature type="transmembrane region" description="Helical" evidence="12">
    <location>
        <begin position="442"/>
        <end position="459"/>
    </location>
</feature>
<feature type="transmembrane region" description="Helical" evidence="12">
    <location>
        <begin position="305"/>
        <end position="324"/>
    </location>
</feature>
<organism evidence="15 16">
    <name type="scientific">Massilia forsythiae</name>
    <dbReference type="NCBI Taxonomy" id="2728020"/>
    <lineage>
        <taxon>Bacteria</taxon>
        <taxon>Pseudomonadati</taxon>
        <taxon>Pseudomonadota</taxon>
        <taxon>Betaproteobacteria</taxon>
        <taxon>Burkholderiales</taxon>
        <taxon>Oxalobacteraceae</taxon>
        <taxon>Telluria group</taxon>
        <taxon>Massilia</taxon>
    </lineage>
</organism>
<reference evidence="15 16" key="1">
    <citation type="submission" date="2020-04" db="EMBL/GenBank/DDBJ databases">
        <title>Genome sequencing of novel species.</title>
        <authorList>
            <person name="Heo J."/>
            <person name="Kim S.-J."/>
            <person name="Kim J.-S."/>
            <person name="Hong S.-B."/>
            <person name="Kwon S.-W."/>
        </authorList>
    </citation>
    <scope>NUCLEOTIDE SEQUENCE [LARGE SCALE GENOMIC DNA]</scope>
    <source>
        <strain evidence="15 16">GN2-R2</strain>
    </source>
</reference>
<feature type="transmembrane region" description="Helical" evidence="12">
    <location>
        <begin position="158"/>
        <end position="176"/>
    </location>
</feature>
<evidence type="ECO:0000256" key="12">
    <source>
        <dbReference type="HAMAP-Rule" id="MF_01522"/>
    </source>
</evidence>
<dbReference type="AlphaFoldDB" id="A0A7Z2W0U2"/>
<dbReference type="Pfam" id="PF02705">
    <property type="entry name" value="K_trans"/>
    <property type="match status" value="1"/>
</dbReference>
<keyword evidence="4 12" id="KW-1003">Cell membrane</keyword>
<dbReference type="Proteomes" id="UP000502415">
    <property type="component" value="Chromosome"/>
</dbReference>
<feature type="transmembrane region" description="Helical" evidence="12">
    <location>
        <begin position="264"/>
        <end position="285"/>
    </location>
</feature>
<evidence type="ECO:0000256" key="7">
    <source>
        <dbReference type="ARBA" id="ARBA00022847"/>
    </source>
</evidence>
<feature type="transmembrane region" description="Helical" evidence="12">
    <location>
        <begin position="66"/>
        <end position="86"/>
    </location>
</feature>
<comment type="subcellular location">
    <subcellularLocation>
        <location evidence="12">Cell membrane</location>
        <topology evidence="12">Multi-pass membrane protein</topology>
    </subcellularLocation>
    <subcellularLocation>
        <location evidence="1">Membrane</location>
        <topology evidence="1">Multi-pass membrane protein</topology>
    </subcellularLocation>
</comment>
<comment type="function">
    <text evidence="12">Transport of potassium into the cell. Likely operates as a K(+):H(+) symporter.</text>
</comment>
<feature type="domain" description="K+ potassium transporter C-terminal" evidence="14">
    <location>
        <begin position="493"/>
        <end position="641"/>
    </location>
</feature>
<sequence length="641" mass="69340">MAIPDHFAGFALDSHHHSHQAQQRKLAGLALAAIGIVYGDIGTSPLYSLKTVFDPAHGLALTPANLLGVVSLIFWGLTVIVSFKYVTLVLRADNRGEGGIMALLALALGAVGERRRLHFALLLVGVFGAALFYGDSVITPAISVLSAVEGLEVATPTLQPYVVPLTIVILVALYAVQSHGTAGIGRWFGPVMLLWFAVLAAMGILNIARSPAILAALNPWHAVRFFVDNRAIGFLALGAVVLAFTGAEALYADMGHFGKKPIRLAWFAVAFPALALNYLGQGGLLLAHPEAIANPFYRQLGSWSVYPLVLLSTVATVIASQATISGTFSMTKEAIALGFLPRMRVVHTSEREIGQIYVPAVNWLQLAAVLLAVVGFGSSDALASAYGIAVTATMLATTLLTFFVIRYRWKMNLALCLGATALFLAIDAGFFSANVLKLLHGGWFPLALGLLLFTLMLTWRRGRQLVFDNLQKHAIPLDAFLESLFLAPPLRVPGTAIFLRGERDGVPHAMLHNLSHNKVLHERIVFLTVRIVEAPRAEEAARVKVAGLGHGCHQVDLSFGFKDEPDIPALLMLCARHGLALDMMQTSFFISRQTVISTPGAGMMPWREHLFVAMQRNARDAADYYRIPSNRVIELGTQVEI</sequence>
<evidence type="ECO:0000256" key="2">
    <source>
        <dbReference type="ARBA" id="ARBA00007019"/>
    </source>
</evidence>
<dbReference type="PANTHER" id="PTHR30540:SF79">
    <property type="entry name" value="LOW AFFINITY POTASSIUM TRANSPORT SYSTEM PROTEIN KUP"/>
    <property type="match status" value="1"/>
</dbReference>
<dbReference type="InterPro" id="IPR053952">
    <property type="entry name" value="K_trans_C"/>
</dbReference>
<keyword evidence="6 12" id="KW-0812">Transmembrane</keyword>
<dbReference type="KEGG" id="mfy:HH212_24690"/>
<evidence type="ECO:0000256" key="8">
    <source>
        <dbReference type="ARBA" id="ARBA00022958"/>
    </source>
</evidence>
<keyword evidence="10 12" id="KW-0406">Ion transport</keyword>
<dbReference type="GO" id="GO:0015079">
    <property type="term" value="F:potassium ion transmembrane transporter activity"/>
    <property type="evidence" value="ECO:0007669"/>
    <property type="project" value="UniProtKB-UniRule"/>
</dbReference>
<comment type="similarity">
    <text evidence="2 12">Belongs to the HAK/KUP transporter (TC 2.A.72) family.</text>
</comment>
<feature type="transmembrane region" description="Helical" evidence="12">
    <location>
        <begin position="412"/>
        <end position="436"/>
    </location>
</feature>
<feature type="transmembrane region" description="Helical" evidence="12">
    <location>
        <begin position="188"/>
        <end position="208"/>
    </location>
</feature>
<evidence type="ECO:0000256" key="9">
    <source>
        <dbReference type="ARBA" id="ARBA00022989"/>
    </source>
</evidence>
<feature type="transmembrane region" description="Helical" evidence="12">
    <location>
        <begin position="356"/>
        <end position="377"/>
    </location>
</feature>
<feature type="domain" description="K+ potassium transporter integral membrane" evidence="13">
    <location>
        <begin position="29"/>
        <end position="482"/>
    </location>
</feature>
<keyword evidence="5 12" id="KW-0633">Potassium transport</keyword>
<evidence type="ECO:0000256" key="4">
    <source>
        <dbReference type="ARBA" id="ARBA00022475"/>
    </source>
</evidence>
<comment type="catalytic activity">
    <reaction evidence="12">
        <text>K(+)(in) + H(+)(in) = K(+)(out) + H(+)(out)</text>
        <dbReference type="Rhea" id="RHEA:28490"/>
        <dbReference type="ChEBI" id="CHEBI:15378"/>
        <dbReference type="ChEBI" id="CHEBI:29103"/>
    </reaction>
</comment>
<proteinExistence type="inferred from homology"/>
<accession>A0A7Z2W0U2</accession>
<feature type="transmembrane region" description="Helical" evidence="12">
    <location>
        <begin position="231"/>
        <end position="252"/>
    </location>
</feature>
<evidence type="ECO:0000256" key="6">
    <source>
        <dbReference type="ARBA" id="ARBA00022692"/>
    </source>
</evidence>
<feature type="transmembrane region" description="Helical" evidence="12">
    <location>
        <begin position="119"/>
        <end position="138"/>
    </location>
</feature>
<dbReference type="GO" id="GO:0015293">
    <property type="term" value="F:symporter activity"/>
    <property type="evidence" value="ECO:0007669"/>
    <property type="project" value="UniProtKB-UniRule"/>
</dbReference>
<name>A0A7Z2W0U2_9BURK</name>
<evidence type="ECO:0000256" key="11">
    <source>
        <dbReference type="ARBA" id="ARBA00023136"/>
    </source>
</evidence>
<dbReference type="EMBL" id="CP051685">
    <property type="protein sequence ID" value="QJE02809.1"/>
    <property type="molecule type" value="Genomic_DNA"/>
</dbReference>
<gene>
    <name evidence="12" type="primary">kup</name>
    <name evidence="15" type="ORF">HH212_24690</name>
</gene>
<dbReference type="Pfam" id="PF22776">
    <property type="entry name" value="K_trans_C"/>
    <property type="match status" value="1"/>
</dbReference>
<dbReference type="InterPro" id="IPR023051">
    <property type="entry name" value="Kup"/>
</dbReference>
<keyword evidence="11 12" id="KW-0472">Membrane</keyword>
<dbReference type="HAMAP" id="MF_01522">
    <property type="entry name" value="Kup"/>
    <property type="match status" value="1"/>
</dbReference>
<evidence type="ECO:0000256" key="5">
    <source>
        <dbReference type="ARBA" id="ARBA00022538"/>
    </source>
</evidence>
<dbReference type="GO" id="GO:0005886">
    <property type="term" value="C:plasma membrane"/>
    <property type="evidence" value="ECO:0007669"/>
    <property type="project" value="UniProtKB-SubCell"/>
</dbReference>
<evidence type="ECO:0000313" key="16">
    <source>
        <dbReference type="Proteomes" id="UP000502415"/>
    </source>
</evidence>
<keyword evidence="7 12" id="KW-0769">Symport</keyword>
<feature type="transmembrane region" description="Helical" evidence="12">
    <location>
        <begin position="383"/>
        <end position="405"/>
    </location>
</feature>
<keyword evidence="3 12" id="KW-0813">Transport</keyword>
<evidence type="ECO:0000313" key="15">
    <source>
        <dbReference type="EMBL" id="QJE02809.1"/>
    </source>
</evidence>
<keyword evidence="16" id="KW-1185">Reference proteome</keyword>
<dbReference type="InterPro" id="IPR053951">
    <property type="entry name" value="K_trans_N"/>
</dbReference>
<feature type="transmembrane region" description="Helical" evidence="12">
    <location>
        <begin position="26"/>
        <end position="46"/>
    </location>
</feature>